<evidence type="ECO:0000313" key="3">
    <source>
        <dbReference type="EMBL" id="EWH08068.1"/>
    </source>
</evidence>
<name>W7QIW0_9ALTE</name>
<gene>
    <name evidence="3" type="ORF">DS2_19251</name>
</gene>
<feature type="domain" description="Transposase IS110-like N-terminal" evidence="1">
    <location>
        <begin position="7"/>
        <end position="146"/>
    </location>
</feature>
<dbReference type="Pfam" id="PF02371">
    <property type="entry name" value="Transposase_20"/>
    <property type="match status" value="1"/>
</dbReference>
<dbReference type="PANTHER" id="PTHR33055:SF3">
    <property type="entry name" value="PUTATIVE TRANSPOSASE FOR IS117-RELATED"/>
    <property type="match status" value="1"/>
</dbReference>
<reference evidence="3 4" key="1">
    <citation type="journal article" date="2014" name="Genome Announc.">
        <title>Draft Genome Sequence of the Agar-Degrading Bacterium Catenovulum sp. Strain DS-2, Isolated from Intestines of Haliotis diversicolor.</title>
        <authorList>
            <person name="Shan D."/>
            <person name="Li X."/>
            <person name="Gu Z."/>
            <person name="Wei G."/>
            <person name="Gao Z."/>
            <person name="Shao Z."/>
        </authorList>
    </citation>
    <scope>NUCLEOTIDE SEQUENCE [LARGE SCALE GENOMIC DNA]</scope>
    <source>
        <strain evidence="3 4">DS-2</strain>
    </source>
</reference>
<feature type="domain" description="Transposase IS116/IS110/IS902 C-terminal" evidence="2">
    <location>
        <begin position="212"/>
        <end position="290"/>
    </location>
</feature>
<dbReference type="AlphaFoldDB" id="W7QIW0"/>
<dbReference type="RefSeq" id="WP_035016724.1">
    <property type="nucleotide sequence ID" value="NZ_ARZY01000089.1"/>
</dbReference>
<dbReference type="eggNOG" id="COG3547">
    <property type="taxonomic scope" value="Bacteria"/>
</dbReference>
<dbReference type="STRING" id="1328313.DS2_19251"/>
<evidence type="ECO:0000313" key="4">
    <source>
        <dbReference type="Proteomes" id="UP000019276"/>
    </source>
</evidence>
<dbReference type="Proteomes" id="UP000019276">
    <property type="component" value="Unassembled WGS sequence"/>
</dbReference>
<dbReference type="EMBL" id="ARZY01000089">
    <property type="protein sequence ID" value="EWH08068.1"/>
    <property type="molecule type" value="Genomic_DNA"/>
</dbReference>
<dbReference type="NCBIfam" id="NF033542">
    <property type="entry name" value="transpos_IS110"/>
    <property type="match status" value="1"/>
</dbReference>
<dbReference type="InterPro" id="IPR002525">
    <property type="entry name" value="Transp_IS110-like_N"/>
</dbReference>
<dbReference type="InterPro" id="IPR047650">
    <property type="entry name" value="Transpos_IS110"/>
</dbReference>
<keyword evidence="4" id="KW-1185">Reference proteome</keyword>
<organism evidence="3 4">
    <name type="scientific">Catenovulum agarivorans DS-2</name>
    <dbReference type="NCBI Taxonomy" id="1328313"/>
    <lineage>
        <taxon>Bacteria</taxon>
        <taxon>Pseudomonadati</taxon>
        <taxon>Pseudomonadota</taxon>
        <taxon>Gammaproteobacteria</taxon>
        <taxon>Alteromonadales</taxon>
        <taxon>Alteromonadaceae</taxon>
        <taxon>Catenovulum</taxon>
    </lineage>
</organism>
<accession>W7QIW0</accession>
<evidence type="ECO:0000259" key="2">
    <source>
        <dbReference type="Pfam" id="PF02371"/>
    </source>
</evidence>
<comment type="caution">
    <text evidence="3">The sequence shown here is derived from an EMBL/GenBank/DDBJ whole genome shotgun (WGS) entry which is preliminary data.</text>
</comment>
<dbReference type="OrthoDB" id="5289737at2"/>
<dbReference type="GO" id="GO:0004803">
    <property type="term" value="F:transposase activity"/>
    <property type="evidence" value="ECO:0007669"/>
    <property type="project" value="InterPro"/>
</dbReference>
<dbReference type="PANTHER" id="PTHR33055">
    <property type="entry name" value="TRANSPOSASE FOR INSERTION SEQUENCE ELEMENT IS1111A"/>
    <property type="match status" value="1"/>
</dbReference>
<protein>
    <submittedName>
        <fullName evidence="3">Transposase IS116/IS110/IS902</fullName>
    </submittedName>
</protein>
<dbReference type="Pfam" id="PF01548">
    <property type="entry name" value="DEDD_Tnp_IS110"/>
    <property type="match status" value="1"/>
</dbReference>
<dbReference type="InterPro" id="IPR003346">
    <property type="entry name" value="Transposase_20"/>
</dbReference>
<dbReference type="PATRIC" id="fig|1328313.3.peg.3922"/>
<evidence type="ECO:0000259" key="1">
    <source>
        <dbReference type="Pfam" id="PF01548"/>
    </source>
</evidence>
<dbReference type="GO" id="GO:0003677">
    <property type="term" value="F:DNA binding"/>
    <property type="evidence" value="ECO:0007669"/>
    <property type="project" value="InterPro"/>
</dbReference>
<proteinExistence type="predicted"/>
<sequence>MSVELIAIDLAKNVYQLCGVNRAGKPVFNKQVSRTKFIQTIAQYPGVTVAMEACCNSNYIGRVLLRMGYKVNIIPPKHVKPFVKGNKNDRNDAFAIAEAARRPNMHFVQPRSIEQTDMSIAHKIRERRIAERTALVNQVRGLLMEYGVTVPLGIHKLRADLPFILEDAENELSIIARQQFQLLLEEWQALDILISEQDALIKRQAHTDEKATRLMQIKGIAELTSTAIVSHMGASHNYKNGRHYASCLGLVPKEYSSGGKQKVGGITKRGNKYVRRLLVQCAWSIIRRIESATDNLSLWVKKVIERRGKQIASVAIANKLARIVWAMSHYKQDFNYGN</sequence>
<dbReference type="GO" id="GO:0006313">
    <property type="term" value="P:DNA transposition"/>
    <property type="evidence" value="ECO:0007669"/>
    <property type="project" value="InterPro"/>
</dbReference>